<evidence type="ECO:0000313" key="6">
    <source>
        <dbReference type="EMBL" id="MDC3981093.1"/>
    </source>
</evidence>
<evidence type="ECO:0000256" key="1">
    <source>
        <dbReference type="ARBA" id="ARBA00013194"/>
    </source>
</evidence>
<evidence type="ECO:0000259" key="5">
    <source>
        <dbReference type="PROSITE" id="PS50072"/>
    </source>
</evidence>
<dbReference type="Pfam" id="PF13646">
    <property type="entry name" value="HEAT_2"/>
    <property type="match status" value="1"/>
</dbReference>
<dbReference type="InterPro" id="IPR011989">
    <property type="entry name" value="ARM-like"/>
</dbReference>
<keyword evidence="7" id="KW-1185">Reference proteome</keyword>
<dbReference type="SMART" id="SM00567">
    <property type="entry name" value="EZ_HEAT"/>
    <property type="match status" value="4"/>
</dbReference>
<feature type="region of interest" description="Disordered" evidence="4">
    <location>
        <begin position="511"/>
        <end position="541"/>
    </location>
</feature>
<name>A0A9X3X2N3_9BACT</name>
<dbReference type="InterPro" id="IPR004155">
    <property type="entry name" value="PBS_lyase_HEAT"/>
</dbReference>
<keyword evidence="2" id="KW-0697">Rotamase</keyword>
<dbReference type="Pfam" id="PF00160">
    <property type="entry name" value="Pro_isomerase"/>
    <property type="match status" value="1"/>
</dbReference>
<dbReference type="PANTHER" id="PTHR45625:SF4">
    <property type="entry name" value="PEPTIDYLPROLYL ISOMERASE DOMAIN AND WD REPEAT-CONTAINING PROTEIN 1"/>
    <property type="match status" value="1"/>
</dbReference>
<dbReference type="AlphaFoldDB" id="A0A9X3X2N3"/>
<dbReference type="Gene3D" id="2.40.100.10">
    <property type="entry name" value="Cyclophilin-like"/>
    <property type="match status" value="1"/>
</dbReference>
<dbReference type="PANTHER" id="PTHR45625">
    <property type="entry name" value="PEPTIDYL-PROLYL CIS-TRANS ISOMERASE-RELATED"/>
    <property type="match status" value="1"/>
</dbReference>
<dbReference type="InterPro" id="IPR029000">
    <property type="entry name" value="Cyclophilin-like_dom_sf"/>
</dbReference>
<dbReference type="SUPFAM" id="SSF48371">
    <property type="entry name" value="ARM repeat"/>
    <property type="match status" value="1"/>
</dbReference>
<keyword evidence="3 6" id="KW-0413">Isomerase</keyword>
<dbReference type="GO" id="GO:0003755">
    <property type="term" value="F:peptidyl-prolyl cis-trans isomerase activity"/>
    <property type="evidence" value="ECO:0007669"/>
    <property type="project" value="UniProtKB-KW"/>
</dbReference>
<dbReference type="Gene3D" id="1.25.10.10">
    <property type="entry name" value="Leucine-rich Repeat Variant"/>
    <property type="match status" value="2"/>
</dbReference>
<sequence>MKCEGTRRGLVISIVAALGACSRGEPTTSSTDAGSDAASDAAVVVVDEAKQRQEALLAAEHRRAAAEITNSDQQNRDVSVRRAAARALARIGGADAQPGLLRALADEDPEVVTWAAYGLGSSCTKGDKATVTALVARSLSIGDAKEDPPAKSAPVEGRESAKFEPRIAIARAIGRCGADQSEPTLVAWLSGTEAQASAAAFALGDLAAVKERLREETLAALLNLAAGSASSPPAPEGLFPIGRLENVPNTVTARLREVAGARLAEPGPYRIFAVRALGRAGPEAAADLGRVLGGATLFTAAERAEAARALRRLGTAGQTMLASTLPALIPPGGAVALTALGEDIGVLLATLDALEPTTKAKKWLKDLATMEPPPSAPVTVLRRLSWIRCSAATALAGADVRDPLLTRCDVTTALATGDGADAGAKVPGQPGSIGARAMVKVLDRAPIEGSRRAVFLTHAKGGDLRAREAAIELLPTHEELAEEAGPLLEAALAAPEPGLVSTAAGVIARKPNLAAEPEKRKKKGKKKKGDEEQAAEETVTRAPSPAIVKAIVAALGRADVENDPEHVSSMIEAAGALGLKETQPRLEELCRSSWPELRKRAEKAIELVSGKPVTSCKAPPGGGPKPPELDARAMGTVTLTLETDVGEASLVLDANVAPVAVTRVVDLARAGYYDGMVVHRVVPGFVTQLGAPFGDGYGGPTGKAPLRCETSPIAFDPLTVGVALAGRDTGSSQIFVMHARHPHLDGQYAWIGRATGAWSSFVDGDLVHKVSVKP</sequence>
<dbReference type="PROSITE" id="PS51257">
    <property type="entry name" value="PROKAR_LIPOPROTEIN"/>
    <property type="match status" value="1"/>
</dbReference>
<dbReference type="EC" id="5.2.1.8" evidence="1"/>
<feature type="domain" description="PPIase cyclophilin-type" evidence="5">
    <location>
        <begin position="642"/>
        <end position="774"/>
    </location>
</feature>
<dbReference type="CDD" id="cd00317">
    <property type="entry name" value="cyclophilin"/>
    <property type="match status" value="1"/>
</dbReference>
<organism evidence="6 7">
    <name type="scientific">Polyangium jinanense</name>
    <dbReference type="NCBI Taxonomy" id="2829994"/>
    <lineage>
        <taxon>Bacteria</taxon>
        <taxon>Pseudomonadati</taxon>
        <taxon>Myxococcota</taxon>
        <taxon>Polyangia</taxon>
        <taxon>Polyangiales</taxon>
        <taxon>Polyangiaceae</taxon>
        <taxon>Polyangium</taxon>
    </lineage>
</organism>
<dbReference type="EMBL" id="JAGTJJ010000004">
    <property type="protein sequence ID" value="MDC3981093.1"/>
    <property type="molecule type" value="Genomic_DNA"/>
</dbReference>
<dbReference type="InterPro" id="IPR016024">
    <property type="entry name" value="ARM-type_fold"/>
</dbReference>
<accession>A0A9X3X2N3</accession>
<evidence type="ECO:0000256" key="3">
    <source>
        <dbReference type="ARBA" id="ARBA00023235"/>
    </source>
</evidence>
<evidence type="ECO:0000256" key="4">
    <source>
        <dbReference type="SAM" id="MobiDB-lite"/>
    </source>
</evidence>
<gene>
    <name evidence="6" type="ORF">KEG57_11325</name>
</gene>
<dbReference type="InterPro" id="IPR002130">
    <property type="entry name" value="Cyclophilin-type_PPIase_dom"/>
</dbReference>
<protein>
    <recommendedName>
        <fullName evidence="1">peptidylprolyl isomerase</fullName>
        <ecNumber evidence="1">5.2.1.8</ecNumber>
    </recommendedName>
</protein>
<proteinExistence type="predicted"/>
<reference evidence="6 7" key="1">
    <citation type="submission" date="2021-04" db="EMBL/GenBank/DDBJ databases">
        <title>Genome analysis of Polyangium sp.</title>
        <authorList>
            <person name="Li Y."/>
            <person name="Wang J."/>
        </authorList>
    </citation>
    <scope>NUCLEOTIDE SEQUENCE [LARGE SCALE GENOMIC DNA]</scope>
    <source>
        <strain evidence="6 7">SDU14</strain>
    </source>
</reference>
<dbReference type="InterPro" id="IPR044666">
    <property type="entry name" value="Cyclophilin_A-like"/>
</dbReference>
<comment type="caution">
    <text evidence="6">The sequence shown here is derived from an EMBL/GenBank/DDBJ whole genome shotgun (WGS) entry which is preliminary data.</text>
</comment>
<dbReference type="Proteomes" id="UP001151081">
    <property type="component" value="Unassembled WGS sequence"/>
</dbReference>
<evidence type="ECO:0000313" key="7">
    <source>
        <dbReference type="Proteomes" id="UP001151081"/>
    </source>
</evidence>
<dbReference type="SUPFAM" id="SSF50891">
    <property type="entry name" value="Cyclophilin-like"/>
    <property type="match status" value="1"/>
</dbReference>
<dbReference type="PROSITE" id="PS50072">
    <property type="entry name" value="CSA_PPIASE_2"/>
    <property type="match status" value="1"/>
</dbReference>
<evidence type="ECO:0000256" key="2">
    <source>
        <dbReference type="ARBA" id="ARBA00023110"/>
    </source>
</evidence>
<dbReference type="RefSeq" id="WP_272458455.1">
    <property type="nucleotide sequence ID" value="NZ_JAGTJJ010000004.1"/>
</dbReference>